<organism evidence="1 2">
    <name type="scientific">Dryococelus australis</name>
    <dbReference type="NCBI Taxonomy" id="614101"/>
    <lineage>
        <taxon>Eukaryota</taxon>
        <taxon>Metazoa</taxon>
        <taxon>Ecdysozoa</taxon>
        <taxon>Arthropoda</taxon>
        <taxon>Hexapoda</taxon>
        <taxon>Insecta</taxon>
        <taxon>Pterygota</taxon>
        <taxon>Neoptera</taxon>
        <taxon>Polyneoptera</taxon>
        <taxon>Phasmatodea</taxon>
        <taxon>Verophasmatodea</taxon>
        <taxon>Anareolatae</taxon>
        <taxon>Phasmatidae</taxon>
        <taxon>Eurycanthinae</taxon>
        <taxon>Dryococelus</taxon>
    </lineage>
</organism>
<gene>
    <name evidence="1" type="ORF">PR048_011218</name>
</gene>
<protein>
    <submittedName>
        <fullName evidence="1">Uncharacterized protein</fullName>
    </submittedName>
</protein>
<evidence type="ECO:0000313" key="2">
    <source>
        <dbReference type="Proteomes" id="UP001159363"/>
    </source>
</evidence>
<comment type="caution">
    <text evidence="1">The sequence shown here is derived from an EMBL/GenBank/DDBJ whole genome shotgun (WGS) entry which is preliminary data.</text>
</comment>
<proteinExistence type="predicted"/>
<dbReference type="Proteomes" id="UP001159363">
    <property type="component" value="Chromosome X"/>
</dbReference>
<sequence>MKQDTRVDETTGKTSRENMLYHGTATVMCRRPTTRHHDSRGFLMTVNPKHPLCSKCYNILRNEEYEPCTTVTTEDGSDTLFPSENEELQQLNTTALTVVENKSLLKMNQKHQHIIAIHCDFAENLSIVLPGEVKGYHWQNDVISIFTAVPYFTNEISFATVSEETGHNSSHDLIALQKIKTNLSVKPNRTTISDGAASNFKI</sequence>
<dbReference type="EMBL" id="JARBHB010000004">
    <property type="protein sequence ID" value="KAJ8885022.1"/>
    <property type="molecule type" value="Genomic_DNA"/>
</dbReference>
<reference evidence="1 2" key="1">
    <citation type="submission" date="2023-02" db="EMBL/GenBank/DDBJ databases">
        <title>LHISI_Scaffold_Assembly.</title>
        <authorList>
            <person name="Stuart O.P."/>
            <person name="Cleave R."/>
            <person name="Magrath M.J.L."/>
            <person name="Mikheyev A.S."/>
        </authorList>
    </citation>
    <scope>NUCLEOTIDE SEQUENCE [LARGE SCALE GENOMIC DNA]</scope>
    <source>
        <strain evidence="1">Daus_M_001</strain>
        <tissue evidence="1">Leg muscle</tissue>
    </source>
</reference>
<accession>A0ABQ9HLA0</accession>
<evidence type="ECO:0000313" key="1">
    <source>
        <dbReference type="EMBL" id="KAJ8885022.1"/>
    </source>
</evidence>
<keyword evidence="2" id="KW-1185">Reference proteome</keyword>
<dbReference type="PANTHER" id="PTHR46601:SF1">
    <property type="entry name" value="ADF-H DOMAIN-CONTAINING PROTEIN"/>
    <property type="match status" value="1"/>
</dbReference>
<name>A0ABQ9HLA0_9NEOP</name>
<dbReference type="PANTHER" id="PTHR46601">
    <property type="entry name" value="ULP_PROTEASE DOMAIN-CONTAINING PROTEIN"/>
    <property type="match status" value="1"/>
</dbReference>